<dbReference type="PANTHER" id="PTHR30012">
    <property type="entry name" value="GENERAL SECRETION PATHWAY PROTEIN"/>
    <property type="match status" value="1"/>
</dbReference>
<feature type="non-terminal residue" evidence="9">
    <location>
        <position position="65"/>
    </location>
</feature>
<keyword evidence="4 7" id="KW-0812">Transmembrane</keyword>
<dbReference type="InterPro" id="IPR018076">
    <property type="entry name" value="T2SS_GspF_dom"/>
</dbReference>
<dbReference type="EMBL" id="AMFJ01034180">
    <property type="protein sequence ID" value="EKD30031.1"/>
    <property type="molecule type" value="Genomic_DNA"/>
</dbReference>
<dbReference type="GO" id="GO:0005886">
    <property type="term" value="C:plasma membrane"/>
    <property type="evidence" value="ECO:0007669"/>
    <property type="project" value="UniProtKB-SubCell"/>
</dbReference>
<keyword evidence="3" id="KW-1003">Cell membrane</keyword>
<protein>
    <submittedName>
        <fullName evidence="9">Type II secretion system protein</fullName>
    </submittedName>
</protein>
<evidence type="ECO:0000313" key="9">
    <source>
        <dbReference type="EMBL" id="EKD30031.1"/>
    </source>
</evidence>
<evidence type="ECO:0000256" key="7">
    <source>
        <dbReference type="SAM" id="Phobius"/>
    </source>
</evidence>
<evidence type="ECO:0000259" key="8">
    <source>
        <dbReference type="Pfam" id="PF00482"/>
    </source>
</evidence>
<comment type="subcellular location">
    <subcellularLocation>
        <location evidence="1">Cell membrane</location>
        <topology evidence="1">Multi-pass membrane protein</topology>
    </subcellularLocation>
</comment>
<comment type="similarity">
    <text evidence="2">Belongs to the GSP F family.</text>
</comment>
<dbReference type="Pfam" id="PF00482">
    <property type="entry name" value="T2SSF"/>
    <property type="match status" value="1"/>
</dbReference>
<gene>
    <name evidence="9" type="ORF">ACD_78C00180G0001</name>
</gene>
<accession>K1XYH0</accession>
<feature type="transmembrane region" description="Helical" evidence="7">
    <location>
        <begin position="44"/>
        <end position="64"/>
    </location>
</feature>
<evidence type="ECO:0000256" key="5">
    <source>
        <dbReference type="ARBA" id="ARBA00022989"/>
    </source>
</evidence>
<reference evidence="9" key="1">
    <citation type="journal article" date="2012" name="Science">
        <title>Fermentation, hydrogen, and sulfur metabolism in multiple uncultivated bacterial phyla.</title>
        <authorList>
            <person name="Wrighton K.C."/>
            <person name="Thomas B.C."/>
            <person name="Sharon I."/>
            <person name="Miller C.S."/>
            <person name="Castelle C.J."/>
            <person name="VerBerkmoes N.C."/>
            <person name="Wilkins M.J."/>
            <person name="Hettich R.L."/>
            <person name="Lipton M.S."/>
            <person name="Williams K.H."/>
            <person name="Long P.E."/>
            <person name="Banfield J.F."/>
        </authorList>
    </citation>
    <scope>NUCLEOTIDE SEQUENCE [LARGE SCALE GENOMIC DNA]</scope>
</reference>
<organism evidence="9">
    <name type="scientific">uncultured bacterium</name>
    <name type="common">gcode 4</name>
    <dbReference type="NCBI Taxonomy" id="1234023"/>
    <lineage>
        <taxon>Bacteria</taxon>
        <taxon>environmental samples</taxon>
    </lineage>
</organism>
<proteinExistence type="inferred from homology"/>
<comment type="caution">
    <text evidence="9">The sequence shown here is derived from an EMBL/GenBank/DDBJ whole genome shotgun (WGS) entry which is preliminary data.</text>
</comment>
<evidence type="ECO:0000256" key="6">
    <source>
        <dbReference type="ARBA" id="ARBA00023136"/>
    </source>
</evidence>
<evidence type="ECO:0000256" key="2">
    <source>
        <dbReference type="ARBA" id="ARBA00005745"/>
    </source>
</evidence>
<evidence type="ECO:0000256" key="1">
    <source>
        <dbReference type="ARBA" id="ARBA00004651"/>
    </source>
</evidence>
<dbReference type="AlphaFoldDB" id="K1XYH0"/>
<keyword evidence="5 7" id="KW-1133">Transmembrane helix</keyword>
<evidence type="ECO:0000256" key="4">
    <source>
        <dbReference type="ARBA" id="ARBA00022692"/>
    </source>
</evidence>
<sequence length="65" mass="7180">MLVQMIKVGEETAKLDSIILKLADFYDEEVDTTINSINKLLEPIIIVTMAVVVGFIAVGIMQPIM</sequence>
<dbReference type="Gene3D" id="1.20.81.30">
    <property type="entry name" value="Type II secretion system (T2SS), domain F"/>
    <property type="match status" value="1"/>
</dbReference>
<dbReference type="InterPro" id="IPR042094">
    <property type="entry name" value="T2SS_GspF_sf"/>
</dbReference>
<dbReference type="PANTHER" id="PTHR30012:SF0">
    <property type="entry name" value="TYPE II SECRETION SYSTEM PROTEIN F-RELATED"/>
    <property type="match status" value="1"/>
</dbReference>
<evidence type="ECO:0000256" key="3">
    <source>
        <dbReference type="ARBA" id="ARBA00022475"/>
    </source>
</evidence>
<name>K1XYH0_9BACT</name>
<dbReference type="InterPro" id="IPR003004">
    <property type="entry name" value="GspF/PilC"/>
</dbReference>
<feature type="domain" description="Type II secretion system protein GspF" evidence="8">
    <location>
        <begin position="1"/>
        <end position="63"/>
    </location>
</feature>
<keyword evidence="6 7" id="KW-0472">Membrane</keyword>